<dbReference type="CDD" id="cd06261">
    <property type="entry name" value="TM_PBP2"/>
    <property type="match status" value="1"/>
</dbReference>
<dbReference type="GO" id="GO:0005886">
    <property type="term" value="C:plasma membrane"/>
    <property type="evidence" value="ECO:0007669"/>
    <property type="project" value="UniProtKB-SubCell"/>
</dbReference>
<evidence type="ECO:0000256" key="4">
    <source>
        <dbReference type="ARBA" id="ARBA00022519"/>
    </source>
</evidence>
<comment type="similarity">
    <text evidence="8">Belongs to the binding-protein-dependent transport system permease family.</text>
</comment>
<feature type="transmembrane region" description="Helical" evidence="8">
    <location>
        <begin position="67"/>
        <end position="87"/>
    </location>
</feature>
<evidence type="ECO:0000256" key="1">
    <source>
        <dbReference type="ARBA" id="ARBA00004429"/>
    </source>
</evidence>
<evidence type="ECO:0000256" key="3">
    <source>
        <dbReference type="ARBA" id="ARBA00022475"/>
    </source>
</evidence>
<dbReference type="GeneID" id="85022118"/>
<feature type="transmembrane region" description="Helical" evidence="8">
    <location>
        <begin position="187"/>
        <end position="208"/>
    </location>
</feature>
<dbReference type="KEGG" id="kre:GWK63_08125"/>
<keyword evidence="2 8" id="KW-0813">Transport</keyword>
<dbReference type="AlphaFoldDB" id="A0A181CAT2"/>
<protein>
    <submittedName>
        <fullName evidence="9">ABC transporter permease</fullName>
    </submittedName>
</protein>
<dbReference type="PANTHER" id="PTHR43357">
    <property type="entry name" value="INNER MEMBRANE ABC TRANSPORTER PERMEASE PROTEIN YDCV"/>
    <property type="match status" value="1"/>
</dbReference>
<keyword evidence="6 8" id="KW-1133">Transmembrane helix</keyword>
<keyword evidence="10" id="KW-1185">Reference proteome</keyword>
<feature type="transmembrane region" description="Helical" evidence="8">
    <location>
        <begin position="127"/>
        <end position="147"/>
    </location>
</feature>
<gene>
    <name evidence="9" type="ORF">GWK63_08125</name>
</gene>
<evidence type="ECO:0000256" key="2">
    <source>
        <dbReference type="ARBA" id="ARBA00022448"/>
    </source>
</evidence>
<keyword evidence="7 8" id="KW-0472">Membrane</keyword>
<evidence type="ECO:0000256" key="8">
    <source>
        <dbReference type="RuleBase" id="RU363032"/>
    </source>
</evidence>
<dbReference type="SUPFAM" id="SSF161098">
    <property type="entry name" value="MetI-like"/>
    <property type="match status" value="1"/>
</dbReference>
<dbReference type="Pfam" id="PF00528">
    <property type="entry name" value="BPD_transp_1"/>
    <property type="match status" value="1"/>
</dbReference>
<evidence type="ECO:0000256" key="7">
    <source>
        <dbReference type="ARBA" id="ARBA00023136"/>
    </source>
</evidence>
<keyword evidence="4" id="KW-0997">Cell inner membrane</keyword>
<evidence type="ECO:0000256" key="5">
    <source>
        <dbReference type="ARBA" id="ARBA00022692"/>
    </source>
</evidence>
<evidence type="ECO:0000313" key="10">
    <source>
        <dbReference type="Proteomes" id="UP000502533"/>
    </source>
</evidence>
<accession>A0A181CAT2</accession>
<dbReference type="Gene3D" id="1.10.3720.10">
    <property type="entry name" value="MetI-like"/>
    <property type="match status" value="1"/>
</dbReference>
<feature type="transmembrane region" description="Helical" evidence="8">
    <location>
        <begin position="228"/>
        <end position="250"/>
    </location>
</feature>
<keyword evidence="5 8" id="KW-0812">Transmembrane</keyword>
<dbReference type="PROSITE" id="PS50928">
    <property type="entry name" value="ABC_TM1"/>
    <property type="match status" value="1"/>
</dbReference>
<reference evidence="9 10" key="1">
    <citation type="submission" date="2020-03" db="EMBL/GenBank/DDBJ databases">
        <title>Isolation of cellulose-producing strains, genome characterization and application of the synthesized cellulose films as an economical and sustainable material for piezoelectric sensor construction.</title>
        <authorList>
            <person name="Mangayil R.K."/>
        </authorList>
    </citation>
    <scope>NUCLEOTIDE SEQUENCE [LARGE SCALE GENOMIC DNA]</scope>
    <source>
        <strain evidence="9 10">ENS 9a1a</strain>
    </source>
</reference>
<dbReference type="InterPro" id="IPR035906">
    <property type="entry name" value="MetI-like_sf"/>
</dbReference>
<dbReference type="InterPro" id="IPR000515">
    <property type="entry name" value="MetI-like"/>
</dbReference>
<dbReference type="RefSeq" id="WP_039999051.1">
    <property type="nucleotide sequence ID" value="NZ_CALMTF010000093.1"/>
</dbReference>
<sequence length="260" mass="28554">MNMPRLLPVLCCAVYFFLLAPILVVVLASFNAGAFLTFPPQGLSLRWYRTFFHNAVFLRAFIESMEIAVAATSISAVIGTMAALFSMRTTPALANIVRLGMTLPLVLPEVLTAIGLLFFFYAMGIGVHYSVALLVGHVLLTLPFIYINVSTSLRSFDPSWELAARSLGASPFVTFYRVTMPLMKSGLTSGCLFGFIVSFDAFSTSFLLKDVGTATLPIQLFDYLRLNFTPEAAAVSTFSIIVTFLIVIMTKTIFGNRFTK</sequence>
<dbReference type="Proteomes" id="UP000502533">
    <property type="component" value="Chromosome"/>
</dbReference>
<proteinExistence type="inferred from homology"/>
<evidence type="ECO:0000256" key="6">
    <source>
        <dbReference type="ARBA" id="ARBA00022989"/>
    </source>
</evidence>
<keyword evidence="3" id="KW-1003">Cell membrane</keyword>
<dbReference type="GO" id="GO:0055085">
    <property type="term" value="P:transmembrane transport"/>
    <property type="evidence" value="ECO:0007669"/>
    <property type="project" value="InterPro"/>
</dbReference>
<dbReference type="EMBL" id="CP050139">
    <property type="protein sequence ID" value="QIP35433.1"/>
    <property type="molecule type" value="Genomic_DNA"/>
</dbReference>
<comment type="subcellular location">
    <subcellularLocation>
        <location evidence="1">Cell inner membrane</location>
        <topology evidence="1">Multi-pass membrane protein</topology>
    </subcellularLocation>
    <subcellularLocation>
        <location evidence="8">Cell membrane</location>
        <topology evidence="8">Multi-pass membrane protein</topology>
    </subcellularLocation>
</comment>
<organism evidence="9 10">
    <name type="scientific">Komagataeibacter rhaeticus</name>
    <dbReference type="NCBI Taxonomy" id="215221"/>
    <lineage>
        <taxon>Bacteria</taxon>
        <taxon>Pseudomonadati</taxon>
        <taxon>Pseudomonadota</taxon>
        <taxon>Alphaproteobacteria</taxon>
        <taxon>Acetobacterales</taxon>
        <taxon>Acetobacteraceae</taxon>
        <taxon>Komagataeibacter</taxon>
    </lineage>
</organism>
<evidence type="ECO:0000313" key="9">
    <source>
        <dbReference type="EMBL" id="QIP35433.1"/>
    </source>
</evidence>
<dbReference type="PANTHER" id="PTHR43357:SF4">
    <property type="entry name" value="INNER MEMBRANE ABC TRANSPORTER PERMEASE PROTEIN YDCV"/>
    <property type="match status" value="1"/>
</dbReference>
<feature type="transmembrane region" description="Helical" evidence="8">
    <location>
        <begin position="99"/>
        <end position="121"/>
    </location>
</feature>
<name>A0A181CAT2_9PROT</name>